<dbReference type="CDD" id="cd12797">
    <property type="entry name" value="M23_peptidase"/>
    <property type="match status" value="1"/>
</dbReference>
<dbReference type="OrthoDB" id="9784703at2"/>
<dbReference type="InterPro" id="IPR057309">
    <property type="entry name" value="PcsB_CC"/>
</dbReference>
<dbReference type="AlphaFoldDB" id="A0A1H3YR37"/>
<dbReference type="SUPFAM" id="SSF51261">
    <property type="entry name" value="Duplicated hybrid motif"/>
    <property type="match status" value="1"/>
</dbReference>
<dbReference type="Gene3D" id="2.70.70.10">
    <property type="entry name" value="Glucose Permease (Domain IIA)"/>
    <property type="match status" value="1"/>
</dbReference>
<reference evidence="5 6" key="1">
    <citation type="submission" date="2016-10" db="EMBL/GenBank/DDBJ databases">
        <authorList>
            <person name="de Groot N.N."/>
        </authorList>
    </citation>
    <scope>NUCLEOTIDE SEQUENCE [LARGE SCALE GENOMIC DNA]</scope>
    <source>
        <strain evidence="5 6">DSM 7343</strain>
    </source>
</reference>
<keyword evidence="1" id="KW-0732">Signal</keyword>
<evidence type="ECO:0000313" key="6">
    <source>
        <dbReference type="Proteomes" id="UP000199409"/>
    </source>
</evidence>
<dbReference type="RefSeq" id="WP_092345976.1">
    <property type="nucleotide sequence ID" value="NZ_FNQN01000003.1"/>
</dbReference>
<dbReference type="Gene3D" id="6.10.250.3150">
    <property type="match status" value="1"/>
</dbReference>
<dbReference type="PANTHER" id="PTHR21666">
    <property type="entry name" value="PEPTIDASE-RELATED"/>
    <property type="match status" value="1"/>
</dbReference>
<dbReference type="GO" id="GO:0004222">
    <property type="term" value="F:metalloendopeptidase activity"/>
    <property type="evidence" value="ECO:0007669"/>
    <property type="project" value="TreeGrafter"/>
</dbReference>
<organism evidence="5 6">
    <name type="scientific">Desulfuromusa kysingii</name>
    <dbReference type="NCBI Taxonomy" id="37625"/>
    <lineage>
        <taxon>Bacteria</taxon>
        <taxon>Pseudomonadati</taxon>
        <taxon>Thermodesulfobacteriota</taxon>
        <taxon>Desulfuromonadia</taxon>
        <taxon>Desulfuromonadales</taxon>
        <taxon>Geopsychrobacteraceae</taxon>
        <taxon>Desulfuromusa</taxon>
    </lineage>
</organism>
<feature type="coiled-coil region" evidence="2">
    <location>
        <begin position="223"/>
        <end position="257"/>
    </location>
</feature>
<feature type="domain" description="Peptidoglycan hydrolase PcsB coiled-coil" evidence="4">
    <location>
        <begin position="121"/>
        <end position="186"/>
    </location>
</feature>
<protein>
    <submittedName>
        <fullName evidence="5">Septal ring factor EnvC, activator of murein hydrolases AmiA and AmiB</fullName>
    </submittedName>
</protein>
<keyword evidence="2" id="KW-0175">Coiled coil</keyword>
<evidence type="ECO:0000259" key="3">
    <source>
        <dbReference type="Pfam" id="PF01551"/>
    </source>
</evidence>
<dbReference type="Proteomes" id="UP000199409">
    <property type="component" value="Unassembled WGS sequence"/>
</dbReference>
<dbReference type="STRING" id="37625.SAMN05660420_01334"/>
<dbReference type="InterPro" id="IPR016047">
    <property type="entry name" value="M23ase_b-sheet_dom"/>
</dbReference>
<evidence type="ECO:0000313" key="5">
    <source>
        <dbReference type="EMBL" id="SEA13492.1"/>
    </source>
</evidence>
<name>A0A1H3YR37_9BACT</name>
<proteinExistence type="predicted"/>
<dbReference type="Pfam" id="PF24568">
    <property type="entry name" value="CC_PcsB"/>
    <property type="match status" value="1"/>
</dbReference>
<dbReference type="InterPro" id="IPR011055">
    <property type="entry name" value="Dup_hybrid_motif"/>
</dbReference>
<dbReference type="PANTHER" id="PTHR21666:SF270">
    <property type="entry name" value="MUREIN HYDROLASE ACTIVATOR ENVC"/>
    <property type="match status" value="1"/>
</dbReference>
<dbReference type="Pfam" id="PF01551">
    <property type="entry name" value="Peptidase_M23"/>
    <property type="match status" value="1"/>
</dbReference>
<sequence length="401" mass="44814">MGFLAASLLYVVSSVFNAMNRSFSFLVSCCLLLILLVTSSLADLSNNHSQLEDVEARINRAEADLQNKKKSELSISRELALINKNLEQVKKRITALKANVKKLEKEIQQQRRQVRENETGVKKVTLKLEKRLVALYKEGDTGVLKILFSAESPTEMVQQYQYFTKVLQYDKELLAEYRETVKAHQQKLATLEALRLQKNELLESEHQQQLAVKKGQKLQSRLLKQAQADKKKLSSELAQLKEDARKLKALISRLQVEENASVSSAPAAGNFISGRGKLSWPVNGRVVIGFGKQKDDKLGTYYESNGIEIATAVGSPIQVVASGKVVFADYFKGYGNLFILSHPGGYHTLYAQVDRMHKKLGEQVAAGDLLGYSGLGGRDSIYFEIRSKGVPVNPLSWLQPR</sequence>
<feature type="domain" description="M23ase beta-sheet core" evidence="3">
    <location>
        <begin position="304"/>
        <end position="394"/>
    </location>
</feature>
<evidence type="ECO:0000256" key="2">
    <source>
        <dbReference type="SAM" id="Coils"/>
    </source>
</evidence>
<feature type="coiled-coil region" evidence="2">
    <location>
        <begin position="44"/>
        <end position="120"/>
    </location>
</feature>
<dbReference type="EMBL" id="FNQN01000003">
    <property type="protein sequence ID" value="SEA13492.1"/>
    <property type="molecule type" value="Genomic_DNA"/>
</dbReference>
<dbReference type="InterPro" id="IPR050570">
    <property type="entry name" value="Cell_wall_metabolism_enzyme"/>
</dbReference>
<keyword evidence="5" id="KW-0378">Hydrolase</keyword>
<accession>A0A1H3YR37</accession>
<evidence type="ECO:0000259" key="4">
    <source>
        <dbReference type="Pfam" id="PF24568"/>
    </source>
</evidence>
<evidence type="ECO:0000256" key="1">
    <source>
        <dbReference type="ARBA" id="ARBA00022729"/>
    </source>
</evidence>
<gene>
    <name evidence="5" type="ORF">SAMN05660420_01334</name>
</gene>
<keyword evidence="6" id="KW-1185">Reference proteome</keyword>